<dbReference type="InterPro" id="IPR012337">
    <property type="entry name" value="RNaseH-like_sf"/>
</dbReference>
<proteinExistence type="predicted"/>
<feature type="domain" description="Integrase catalytic" evidence="1">
    <location>
        <begin position="45"/>
        <end position="155"/>
    </location>
</feature>
<organism evidence="2 3">
    <name type="scientific">Streptomyces echinatus</name>
    <dbReference type="NCBI Taxonomy" id="67293"/>
    <lineage>
        <taxon>Bacteria</taxon>
        <taxon>Bacillati</taxon>
        <taxon>Actinomycetota</taxon>
        <taxon>Actinomycetes</taxon>
        <taxon>Kitasatosporales</taxon>
        <taxon>Streptomycetaceae</taxon>
        <taxon>Streptomyces</taxon>
    </lineage>
</organism>
<dbReference type="Gene3D" id="3.30.420.10">
    <property type="entry name" value="Ribonuclease H-like superfamily/Ribonuclease H"/>
    <property type="match status" value="1"/>
</dbReference>
<gene>
    <name evidence="2" type="ORF">FHS34_008367</name>
</gene>
<dbReference type="Pfam" id="PF13565">
    <property type="entry name" value="HTH_32"/>
    <property type="match status" value="1"/>
</dbReference>
<reference evidence="2 3" key="1">
    <citation type="submission" date="2020-08" db="EMBL/GenBank/DDBJ databases">
        <title>Genomic Encyclopedia of Type Strains, Phase III (KMG-III): the genomes of soil and plant-associated and newly described type strains.</title>
        <authorList>
            <person name="Whitman W."/>
        </authorList>
    </citation>
    <scope>NUCLEOTIDE SEQUENCE [LARGE SCALE GENOMIC DNA]</scope>
    <source>
        <strain evidence="2 3">CECT 3313</strain>
    </source>
</reference>
<dbReference type="SUPFAM" id="SSF53098">
    <property type="entry name" value="Ribonuclease H-like"/>
    <property type="match status" value="1"/>
</dbReference>
<protein>
    <submittedName>
        <fullName evidence="2">Transposase InsO family protein</fullName>
    </submittedName>
</protein>
<dbReference type="EMBL" id="JACHJK010000035">
    <property type="protein sequence ID" value="MBB5932846.1"/>
    <property type="molecule type" value="Genomic_DNA"/>
</dbReference>
<comment type="caution">
    <text evidence="2">The sequence shown here is derived from an EMBL/GenBank/DDBJ whole genome shotgun (WGS) entry which is preliminary data.</text>
</comment>
<dbReference type="GO" id="GO:0003676">
    <property type="term" value="F:nucleic acid binding"/>
    <property type="evidence" value="ECO:0007669"/>
    <property type="project" value="InterPro"/>
</dbReference>
<dbReference type="Pfam" id="PF13683">
    <property type="entry name" value="rve_3"/>
    <property type="match status" value="1"/>
</dbReference>
<evidence type="ECO:0000313" key="3">
    <source>
        <dbReference type="Proteomes" id="UP000585836"/>
    </source>
</evidence>
<evidence type="ECO:0000313" key="2">
    <source>
        <dbReference type="EMBL" id="MBB5932846.1"/>
    </source>
</evidence>
<dbReference type="InterPro" id="IPR009057">
    <property type="entry name" value="Homeodomain-like_sf"/>
</dbReference>
<name>A0A7W9Q3A7_9ACTN</name>
<dbReference type="GO" id="GO:0015074">
    <property type="term" value="P:DNA integration"/>
    <property type="evidence" value="ECO:0007669"/>
    <property type="project" value="InterPro"/>
</dbReference>
<dbReference type="InterPro" id="IPR001584">
    <property type="entry name" value="Integrase_cat-core"/>
</dbReference>
<dbReference type="SUPFAM" id="SSF46689">
    <property type="entry name" value="Homeodomain-like"/>
    <property type="match status" value="1"/>
</dbReference>
<accession>A0A7W9Q3A7</accession>
<evidence type="ECO:0000259" key="1">
    <source>
        <dbReference type="PROSITE" id="PS50994"/>
    </source>
</evidence>
<dbReference type="AlphaFoldDB" id="A0A7W9Q3A7"/>
<sequence length="181" mass="20504">MAAEAGISRRCLAKWYARWRAQGENGLLDHSSRPATSPARTPEDTADLVEALRRQTKHGPAPLASDLQRLHGVTLAPATVHRITKHKRTRPYAPRTNGKVKRYSGTLSREWAYVRDYTTERERRVALMEFANYYNHERPHAALGGRPSIGRTAGSDYRIVFDQPPEPLADIPQQLTFEDFA</sequence>
<keyword evidence="3" id="KW-1185">Reference proteome</keyword>
<dbReference type="Proteomes" id="UP000585836">
    <property type="component" value="Unassembled WGS sequence"/>
</dbReference>
<dbReference type="PROSITE" id="PS50994">
    <property type="entry name" value="INTEGRASE"/>
    <property type="match status" value="1"/>
</dbReference>
<dbReference type="InterPro" id="IPR036397">
    <property type="entry name" value="RNaseH_sf"/>
</dbReference>